<evidence type="ECO:0000313" key="2">
    <source>
        <dbReference type="Proteomes" id="UP000224567"/>
    </source>
</evidence>
<evidence type="ECO:0000313" key="1">
    <source>
        <dbReference type="EMBL" id="PHT36011.1"/>
    </source>
</evidence>
<gene>
    <name evidence="1" type="ORF">CQW23_23711</name>
</gene>
<dbReference type="InterPro" id="IPR036047">
    <property type="entry name" value="F-box-like_dom_sf"/>
</dbReference>
<organism evidence="1 2">
    <name type="scientific">Capsicum baccatum</name>
    <name type="common">Peruvian pepper</name>
    <dbReference type="NCBI Taxonomy" id="33114"/>
    <lineage>
        <taxon>Eukaryota</taxon>
        <taxon>Viridiplantae</taxon>
        <taxon>Streptophyta</taxon>
        <taxon>Embryophyta</taxon>
        <taxon>Tracheophyta</taxon>
        <taxon>Spermatophyta</taxon>
        <taxon>Magnoliopsida</taxon>
        <taxon>eudicotyledons</taxon>
        <taxon>Gunneridae</taxon>
        <taxon>Pentapetalae</taxon>
        <taxon>asterids</taxon>
        <taxon>lamiids</taxon>
        <taxon>Solanales</taxon>
        <taxon>Solanaceae</taxon>
        <taxon>Solanoideae</taxon>
        <taxon>Capsiceae</taxon>
        <taxon>Capsicum</taxon>
    </lineage>
</organism>
<name>A0A2G2VSQ7_CAPBA</name>
<evidence type="ECO:0008006" key="3">
    <source>
        <dbReference type="Google" id="ProtNLM"/>
    </source>
</evidence>
<proteinExistence type="predicted"/>
<dbReference type="AlphaFoldDB" id="A0A2G2VSQ7"/>
<comment type="caution">
    <text evidence="1">The sequence shown here is derived from an EMBL/GenBank/DDBJ whole genome shotgun (WGS) entry which is preliminary data.</text>
</comment>
<dbReference type="PANTHER" id="PTHR39741:SF17">
    <property type="entry name" value="F-BOX DOMAIN-CONTAINING PROTEIN"/>
    <property type="match status" value="1"/>
</dbReference>
<sequence length="404" mass="45720">MGGGPSLVDRITWFLNLKCIGWFNFYSGLSIRMETRIDFVQSLESDMSVNILTSLNDPVDVVRAGSVSNHWHHFVITNGLSKQLCLRRFPELSRIVQIIEPAWITTEANRVGSHNSSWDILKRDHNVYASLLHAITTLNTCRSECIGYAVSASSTDRFPGESVVNTLTTRDRYLGRPSYWSSKGHADPDASETLIYKLKADLCVISEISVQPFEAFFQPGKPIYSAKSVRFRFGHPKNSLDGNDILQVPLQQPADDKFIWTYTSEVYPMAQENRLQQFKLPEPVLCIGGYLQIELLGRVQRQHTDDLFYICVSHVKVTGGPLCPAFDIEILEPLGKFALKYNPEVLRWMLQSFSEDSNVSPMSSEEEMVQHVGVMGFLLQDYHVGVAPVVWDDDDEEMDDPGLF</sequence>
<dbReference type="EMBL" id="MLFT02000010">
    <property type="protein sequence ID" value="PHT36011.1"/>
    <property type="molecule type" value="Genomic_DNA"/>
</dbReference>
<dbReference type="Proteomes" id="UP000224567">
    <property type="component" value="Unassembled WGS sequence"/>
</dbReference>
<dbReference type="SUPFAM" id="SSF81383">
    <property type="entry name" value="F-box domain"/>
    <property type="match status" value="1"/>
</dbReference>
<dbReference type="PANTHER" id="PTHR39741">
    <property type="entry name" value="F-BOX DOMAIN CONTAINING PROTEIN, EXPRESSED"/>
    <property type="match status" value="1"/>
</dbReference>
<reference evidence="1 2" key="1">
    <citation type="journal article" date="2017" name="Genome Biol.">
        <title>New reference genome sequences of hot pepper reveal the massive evolution of plant disease-resistance genes by retroduplication.</title>
        <authorList>
            <person name="Kim S."/>
            <person name="Park J."/>
            <person name="Yeom S.I."/>
            <person name="Kim Y.M."/>
            <person name="Seo E."/>
            <person name="Kim K.T."/>
            <person name="Kim M.S."/>
            <person name="Lee J.M."/>
            <person name="Cheong K."/>
            <person name="Shin H.S."/>
            <person name="Kim S.B."/>
            <person name="Han K."/>
            <person name="Lee J."/>
            <person name="Park M."/>
            <person name="Lee H.A."/>
            <person name="Lee H.Y."/>
            <person name="Lee Y."/>
            <person name="Oh S."/>
            <person name="Lee J.H."/>
            <person name="Choi E."/>
            <person name="Choi E."/>
            <person name="Lee S.E."/>
            <person name="Jeon J."/>
            <person name="Kim H."/>
            <person name="Choi G."/>
            <person name="Song H."/>
            <person name="Lee J."/>
            <person name="Lee S.C."/>
            <person name="Kwon J.K."/>
            <person name="Lee H.Y."/>
            <person name="Koo N."/>
            <person name="Hong Y."/>
            <person name="Kim R.W."/>
            <person name="Kang W.H."/>
            <person name="Huh J.H."/>
            <person name="Kang B.C."/>
            <person name="Yang T.J."/>
            <person name="Lee Y.H."/>
            <person name="Bennetzen J.L."/>
            <person name="Choi D."/>
        </authorList>
    </citation>
    <scope>NUCLEOTIDE SEQUENCE [LARGE SCALE GENOMIC DNA]</scope>
    <source>
        <strain evidence="2">cv. PBC81</strain>
    </source>
</reference>
<accession>A0A2G2VSQ7</accession>
<protein>
    <recommendedName>
        <fullName evidence="3">F-box protein</fullName>
    </recommendedName>
</protein>
<dbReference type="InterPro" id="IPR055336">
    <property type="entry name" value="At4g00755-like"/>
</dbReference>
<dbReference type="OrthoDB" id="63379at2759"/>
<keyword evidence="2" id="KW-1185">Reference proteome</keyword>
<dbReference type="Gene3D" id="1.20.1280.50">
    <property type="match status" value="1"/>
</dbReference>
<reference evidence="2" key="2">
    <citation type="journal article" date="2017" name="J. Anim. Genet.">
        <title>Multiple reference genome sequences of hot pepper reveal the massive evolution of plant disease resistance genes by retroduplication.</title>
        <authorList>
            <person name="Kim S."/>
            <person name="Park J."/>
            <person name="Yeom S.-I."/>
            <person name="Kim Y.-M."/>
            <person name="Seo E."/>
            <person name="Kim K.-T."/>
            <person name="Kim M.-S."/>
            <person name="Lee J.M."/>
            <person name="Cheong K."/>
            <person name="Shin H.-S."/>
            <person name="Kim S.-B."/>
            <person name="Han K."/>
            <person name="Lee J."/>
            <person name="Park M."/>
            <person name="Lee H.-A."/>
            <person name="Lee H.-Y."/>
            <person name="Lee Y."/>
            <person name="Oh S."/>
            <person name="Lee J.H."/>
            <person name="Choi E."/>
            <person name="Choi E."/>
            <person name="Lee S.E."/>
            <person name="Jeon J."/>
            <person name="Kim H."/>
            <person name="Choi G."/>
            <person name="Song H."/>
            <person name="Lee J."/>
            <person name="Lee S.-C."/>
            <person name="Kwon J.-K."/>
            <person name="Lee H.-Y."/>
            <person name="Koo N."/>
            <person name="Hong Y."/>
            <person name="Kim R.W."/>
            <person name="Kang W.-H."/>
            <person name="Huh J.H."/>
            <person name="Kang B.-C."/>
            <person name="Yang T.-J."/>
            <person name="Lee Y.-H."/>
            <person name="Bennetzen J.L."/>
            <person name="Choi D."/>
        </authorList>
    </citation>
    <scope>NUCLEOTIDE SEQUENCE [LARGE SCALE GENOMIC DNA]</scope>
    <source>
        <strain evidence="2">cv. PBC81</strain>
    </source>
</reference>